<dbReference type="GO" id="GO:0005829">
    <property type="term" value="C:cytosol"/>
    <property type="evidence" value="ECO:0007669"/>
    <property type="project" value="TreeGrafter"/>
</dbReference>
<dbReference type="GO" id="GO:0030488">
    <property type="term" value="P:tRNA methylation"/>
    <property type="evidence" value="ECO:0007669"/>
    <property type="project" value="TreeGrafter"/>
</dbReference>
<organism evidence="2">
    <name type="scientific">Salmonella enterica</name>
    <name type="common">Salmonella choleraesuis</name>
    <dbReference type="NCBI Taxonomy" id="28901"/>
    <lineage>
        <taxon>Bacteria</taxon>
        <taxon>Pseudomonadati</taxon>
        <taxon>Pseudomonadota</taxon>
        <taxon>Gammaproteobacteria</taxon>
        <taxon>Enterobacterales</taxon>
        <taxon>Enterobacteriaceae</taxon>
        <taxon>Salmonella</taxon>
    </lineage>
</organism>
<dbReference type="Gene3D" id="3.40.50.300">
    <property type="entry name" value="P-loop containing nucleotide triphosphate hydrolases"/>
    <property type="match status" value="1"/>
</dbReference>
<dbReference type="PANTHER" id="PTHR42714">
    <property type="entry name" value="TRNA MODIFICATION GTPASE GTPBP3"/>
    <property type="match status" value="1"/>
</dbReference>
<proteinExistence type="predicted"/>
<dbReference type="Proteomes" id="UP000885317">
    <property type="component" value="Unassembled WGS sequence"/>
</dbReference>
<feature type="domain" description="G" evidence="1">
    <location>
        <begin position="45"/>
        <end position="147"/>
    </location>
</feature>
<dbReference type="CDD" id="cd11383">
    <property type="entry name" value="YfjP"/>
    <property type="match status" value="1"/>
</dbReference>
<comment type="caution">
    <text evidence="2">The sequence shown here is derived from an EMBL/GenBank/DDBJ whole genome shotgun (WGS) entry which is preliminary data.</text>
</comment>
<dbReference type="InterPro" id="IPR027417">
    <property type="entry name" value="P-loop_NTPase"/>
</dbReference>
<dbReference type="EMBL" id="RUTY01000009">
    <property type="protein sequence ID" value="MLE30272.1"/>
    <property type="molecule type" value="Genomic_DNA"/>
</dbReference>
<dbReference type="AlphaFoldDB" id="A0A403JW60"/>
<reference evidence="2" key="1">
    <citation type="submission" date="2018-10" db="EMBL/GenBank/DDBJ databases">
        <authorList>
            <consortium name="PulseNet: The National Subtyping Network for Foodborne Disease Surveillance"/>
            <person name="Tarr C.L."/>
            <person name="Trees E."/>
            <person name="Katz L.S."/>
            <person name="Carleton-Romer H.A."/>
            <person name="Stroika S."/>
            <person name="Kucerova Z."/>
            <person name="Roache K.F."/>
            <person name="Sabol A.L."/>
            <person name="Besser J."/>
            <person name="Gerner-Smidt P."/>
        </authorList>
    </citation>
    <scope>NUCLEOTIDE SEQUENCE [LARGE SCALE GENOMIC DNA]</scope>
    <source>
        <strain evidence="2">PNUSAS056479</strain>
    </source>
</reference>
<protein>
    <submittedName>
        <fullName evidence="2">GTPase</fullName>
    </submittedName>
</protein>
<dbReference type="InterPro" id="IPR006073">
    <property type="entry name" value="GTP-bd"/>
</dbReference>
<accession>A0A403JW60</accession>
<dbReference type="GO" id="GO:0005525">
    <property type="term" value="F:GTP binding"/>
    <property type="evidence" value="ECO:0007669"/>
    <property type="project" value="InterPro"/>
</dbReference>
<sequence>MSDIPAGPQQAPRDMLRDCLSLLPPQAAERILTHLQQTISYEPAIGIMGKTGAGKSSLCNALFQQPVCLTHDLTACTREPQRITLTVGGRSMTLVDLPGLGETPEHDDEYLALYKTLLAELDLVIWVLRADERARAMDIATHRTLTEYGADPSRFLFVLSQADRVPPPPDATEPPGVITAGQQLSLAVLCAQAAGQFPSSFPVMAVSAHTGHNLPAFVELMVHALPPQAGSAVYRQLKPENKTEEAEATVRDAFGNMAGTAFDSVFNPDAYSPGWAVILRKLRRKLIRLAMRLWDRIFG</sequence>
<evidence type="ECO:0000259" key="1">
    <source>
        <dbReference type="Pfam" id="PF01926"/>
    </source>
</evidence>
<dbReference type="Pfam" id="PF01926">
    <property type="entry name" value="MMR_HSR1"/>
    <property type="match status" value="1"/>
</dbReference>
<dbReference type="SUPFAM" id="SSF52540">
    <property type="entry name" value="P-loop containing nucleoside triphosphate hydrolases"/>
    <property type="match status" value="1"/>
</dbReference>
<gene>
    <name evidence="2" type="ORF">EBH50_09965</name>
</gene>
<dbReference type="GO" id="GO:0002098">
    <property type="term" value="P:tRNA wobble uridine modification"/>
    <property type="evidence" value="ECO:0007669"/>
    <property type="project" value="TreeGrafter"/>
</dbReference>
<evidence type="ECO:0000313" key="2">
    <source>
        <dbReference type="EMBL" id="MLE30272.1"/>
    </source>
</evidence>
<name>A0A403JW60_SALER</name>
<dbReference type="PANTHER" id="PTHR42714:SF2">
    <property type="entry name" value="TRNA MODIFICATION GTPASE GTPBP3, MITOCHONDRIAL"/>
    <property type="match status" value="1"/>
</dbReference>